<dbReference type="GO" id="GO:0012505">
    <property type="term" value="C:endomembrane system"/>
    <property type="evidence" value="ECO:0007669"/>
    <property type="project" value="UniProtKB-SubCell"/>
</dbReference>
<accession>A0A427YBP8</accession>
<comment type="subcellular location">
    <subcellularLocation>
        <location evidence="1">Endomembrane system</location>
        <topology evidence="1">Multi-pass membrane protein</topology>
    </subcellularLocation>
</comment>
<evidence type="ECO:0000256" key="1">
    <source>
        <dbReference type="ARBA" id="ARBA00004127"/>
    </source>
</evidence>
<comment type="caution">
    <text evidence="7">The sequence shown here is derived from an EMBL/GenBank/DDBJ whole genome shotgun (WGS) entry which is preliminary data.</text>
</comment>
<dbReference type="PANTHER" id="PTHR46140">
    <property type="entry name" value="VACUOLAR TRANSPORTER CHAPERONE 1-RELATED"/>
    <property type="match status" value="1"/>
</dbReference>
<feature type="transmembrane region" description="Helical" evidence="5">
    <location>
        <begin position="105"/>
        <end position="126"/>
    </location>
</feature>
<evidence type="ECO:0000313" key="7">
    <source>
        <dbReference type="EMBL" id="RSH88550.1"/>
    </source>
</evidence>
<keyword evidence="3 5" id="KW-1133">Transmembrane helix</keyword>
<organism evidence="7 8">
    <name type="scientific">Apiotrichum porosum</name>
    <dbReference type="NCBI Taxonomy" id="105984"/>
    <lineage>
        <taxon>Eukaryota</taxon>
        <taxon>Fungi</taxon>
        <taxon>Dikarya</taxon>
        <taxon>Basidiomycota</taxon>
        <taxon>Agaricomycotina</taxon>
        <taxon>Tremellomycetes</taxon>
        <taxon>Trichosporonales</taxon>
        <taxon>Trichosporonaceae</taxon>
        <taxon>Apiotrichum</taxon>
    </lineage>
</organism>
<keyword evidence="8" id="KW-1185">Reference proteome</keyword>
<dbReference type="InterPro" id="IPR003807">
    <property type="entry name" value="DUF202"/>
</dbReference>
<dbReference type="GO" id="GO:0033254">
    <property type="term" value="C:vacuolar transporter chaperone complex"/>
    <property type="evidence" value="ECO:0007669"/>
    <property type="project" value="TreeGrafter"/>
</dbReference>
<protein>
    <recommendedName>
        <fullName evidence="6">DUF202 domain-containing protein</fullName>
    </recommendedName>
</protein>
<dbReference type="RefSeq" id="XP_028480758.1">
    <property type="nucleotide sequence ID" value="XM_028616901.1"/>
</dbReference>
<evidence type="ECO:0000256" key="5">
    <source>
        <dbReference type="SAM" id="Phobius"/>
    </source>
</evidence>
<evidence type="ECO:0000313" key="8">
    <source>
        <dbReference type="Proteomes" id="UP000279236"/>
    </source>
</evidence>
<proteinExistence type="predicted"/>
<dbReference type="OrthoDB" id="2243669at2759"/>
<evidence type="ECO:0000259" key="6">
    <source>
        <dbReference type="Pfam" id="PF02656"/>
    </source>
</evidence>
<reference evidence="7 8" key="1">
    <citation type="submission" date="2018-11" db="EMBL/GenBank/DDBJ databases">
        <title>Genome sequence of Apiotrichum porosum DSM 27194.</title>
        <authorList>
            <person name="Aliyu H."/>
            <person name="Gorte O."/>
            <person name="Ochsenreither K."/>
        </authorList>
    </citation>
    <scope>NUCLEOTIDE SEQUENCE [LARGE SCALE GENOMIC DNA]</scope>
    <source>
        <strain evidence="7 8">DSM 27194</strain>
    </source>
</reference>
<dbReference type="AlphaFoldDB" id="A0A427YBP8"/>
<dbReference type="Proteomes" id="UP000279236">
    <property type="component" value="Unassembled WGS sequence"/>
</dbReference>
<dbReference type="STRING" id="105984.A0A427YBP8"/>
<feature type="transmembrane region" description="Helical" evidence="5">
    <location>
        <begin position="133"/>
        <end position="151"/>
    </location>
</feature>
<feature type="transmembrane region" description="Helical" evidence="5">
    <location>
        <begin position="171"/>
        <end position="191"/>
    </location>
</feature>
<gene>
    <name evidence="7" type="ORF">EHS24_001095</name>
</gene>
<name>A0A427YBP8_9TREE</name>
<evidence type="ECO:0000256" key="3">
    <source>
        <dbReference type="ARBA" id="ARBA00022989"/>
    </source>
</evidence>
<dbReference type="GO" id="GO:0000329">
    <property type="term" value="C:fungal-type vacuole membrane"/>
    <property type="evidence" value="ECO:0007669"/>
    <property type="project" value="TreeGrafter"/>
</dbReference>
<keyword evidence="4 5" id="KW-0472">Membrane</keyword>
<dbReference type="EMBL" id="RSCE01000001">
    <property type="protein sequence ID" value="RSH88550.1"/>
    <property type="molecule type" value="Genomic_DNA"/>
</dbReference>
<dbReference type="InterPro" id="IPR051572">
    <property type="entry name" value="VTC_Complex_Subunit"/>
</dbReference>
<keyword evidence="2 5" id="KW-0812">Transmembrane</keyword>
<dbReference type="PANTHER" id="PTHR46140:SF2">
    <property type="entry name" value="VACUOLAR TRANSPORTER CHAPERONE 3 COMPLEX SUBUNIT 3-RELATED"/>
    <property type="match status" value="1"/>
</dbReference>
<dbReference type="GeneID" id="39585638"/>
<feature type="domain" description="DUF202" evidence="6">
    <location>
        <begin position="96"/>
        <end position="158"/>
    </location>
</feature>
<evidence type="ECO:0000256" key="4">
    <source>
        <dbReference type="ARBA" id="ARBA00023136"/>
    </source>
</evidence>
<dbReference type="Pfam" id="PF02656">
    <property type="entry name" value="DUF202"/>
    <property type="match status" value="1"/>
</dbReference>
<evidence type="ECO:0000256" key="2">
    <source>
        <dbReference type="ARBA" id="ARBA00022692"/>
    </source>
</evidence>
<sequence length="223" mass="24686">MSSETTPLNPNSGEPSTGVSRVINDASELFWQPFSQGALNLLPRRGEGMRVKSKRGDNLPDSDTRPLLTDYHSINDPSIRVRVPKKKPTPVKVEAKVWFANERTYISYLSMGLLLSTIASGLLFGARDSLARYFAVAYALIAAAVLIYGYVIYQKRLTMIATRYPGSFDQLVGPLLICVALFIAILANFIFRLVEARKAQPGVNPLSFTNAWQVAGKESTWLN</sequence>